<gene>
    <name evidence="2" type="ORF">A2V91_00725</name>
</gene>
<evidence type="ECO:0000313" key="3">
    <source>
        <dbReference type="Proteomes" id="UP000179334"/>
    </source>
</evidence>
<proteinExistence type="predicted"/>
<dbReference type="PANTHER" id="PTHR21197:SF0">
    <property type="entry name" value="UDP-GALACTOPYRANOSE MUTASE"/>
    <property type="match status" value="1"/>
</dbReference>
<reference evidence="2 3" key="1">
    <citation type="journal article" date="2016" name="Nat. Commun.">
        <title>Thousands of microbial genomes shed light on interconnected biogeochemical processes in an aquifer system.</title>
        <authorList>
            <person name="Anantharaman K."/>
            <person name="Brown C.T."/>
            <person name="Hug L.A."/>
            <person name="Sharon I."/>
            <person name="Castelle C.J."/>
            <person name="Probst A.J."/>
            <person name="Thomas B.C."/>
            <person name="Singh A."/>
            <person name="Wilkins M.J."/>
            <person name="Karaoz U."/>
            <person name="Brodie E.L."/>
            <person name="Williams K.H."/>
            <person name="Hubbard S.S."/>
            <person name="Banfield J.F."/>
        </authorList>
    </citation>
    <scope>NUCLEOTIDE SEQUENCE [LARGE SCALE GENOMIC DNA]</scope>
</reference>
<dbReference type="NCBIfam" id="NF005546">
    <property type="entry name" value="PRK07208.1-2"/>
    <property type="match status" value="1"/>
</dbReference>
<feature type="domain" description="Amine oxidase" evidence="1">
    <location>
        <begin position="13"/>
        <end position="500"/>
    </location>
</feature>
<feature type="non-terminal residue" evidence="2">
    <location>
        <position position="520"/>
    </location>
</feature>
<dbReference type="InterPro" id="IPR002937">
    <property type="entry name" value="Amino_oxidase"/>
</dbReference>
<dbReference type="SUPFAM" id="SSF51905">
    <property type="entry name" value="FAD/NAD(P)-binding domain"/>
    <property type="match status" value="1"/>
</dbReference>
<dbReference type="Gene3D" id="3.50.50.60">
    <property type="entry name" value="FAD/NAD(P)-binding domain"/>
    <property type="match status" value="1"/>
</dbReference>
<protein>
    <recommendedName>
        <fullName evidence="1">Amine oxidase domain-containing protein</fullName>
    </recommendedName>
</protein>
<comment type="caution">
    <text evidence="2">The sequence shown here is derived from an EMBL/GenBank/DDBJ whole genome shotgun (WGS) entry which is preliminary data.</text>
</comment>
<dbReference type="GO" id="GO:0016491">
    <property type="term" value="F:oxidoreductase activity"/>
    <property type="evidence" value="ECO:0007669"/>
    <property type="project" value="InterPro"/>
</dbReference>
<dbReference type="NCBIfam" id="NF005548">
    <property type="entry name" value="PRK07208.1-4"/>
    <property type="match status" value="1"/>
</dbReference>
<dbReference type="GO" id="GO:0005829">
    <property type="term" value="C:cytosol"/>
    <property type="evidence" value="ECO:0007669"/>
    <property type="project" value="TreeGrafter"/>
</dbReference>
<dbReference type="Proteomes" id="UP000179334">
    <property type="component" value="Unassembled WGS sequence"/>
</dbReference>
<dbReference type="AlphaFoldDB" id="A0A1F6T6Z3"/>
<dbReference type="PANTHER" id="PTHR21197">
    <property type="entry name" value="UDP-GALACTOPYRANOSE MUTASE"/>
    <property type="match status" value="1"/>
</dbReference>
<dbReference type="Pfam" id="PF01593">
    <property type="entry name" value="Amino_oxidase"/>
    <property type="match status" value="1"/>
</dbReference>
<dbReference type="GO" id="GO:0050660">
    <property type="term" value="F:flavin adenine dinucleotide binding"/>
    <property type="evidence" value="ECO:0007669"/>
    <property type="project" value="TreeGrafter"/>
</dbReference>
<name>A0A1F6T6Z3_9PROT</name>
<dbReference type="EMBL" id="MFSR01000015">
    <property type="protein sequence ID" value="OGI40856.1"/>
    <property type="molecule type" value="Genomic_DNA"/>
</dbReference>
<accession>A0A1F6T6Z3</accession>
<dbReference type="PRINTS" id="PR00419">
    <property type="entry name" value="ADXRDTASE"/>
</dbReference>
<evidence type="ECO:0000313" key="2">
    <source>
        <dbReference type="EMBL" id="OGI40856.1"/>
    </source>
</evidence>
<dbReference type="GO" id="GO:0008767">
    <property type="term" value="F:UDP-galactopyranose mutase activity"/>
    <property type="evidence" value="ECO:0007669"/>
    <property type="project" value="TreeGrafter"/>
</dbReference>
<organism evidence="2 3">
    <name type="scientific">Candidatus Muproteobacteria bacterium RBG_16_64_10</name>
    <dbReference type="NCBI Taxonomy" id="1817757"/>
    <lineage>
        <taxon>Bacteria</taxon>
        <taxon>Pseudomonadati</taxon>
        <taxon>Pseudomonadota</taxon>
        <taxon>Candidatus Muproteobacteria</taxon>
    </lineage>
</organism>
<sequence length="520" mass="58875">MRSRVVIIGAGPAGLTAAWELAQAGIRDVVVLEATRSTGGLSQSIEYKGNRIDIGGHRFFSKSDWVMDWWTRMLPLAASDSLDAGDRELVLAYQGKQRALHGSAEASESDARVMLVRRRLSRIYFDGKFFDYPLKANFETALKLGLWRCAQFGASYAWAMLFPRRPERSLEDFFINRFGRRLYLQFFKEYTEKVWGTPCDQISAEWGAQRVKSLSIARALLHAILKPFRRRSGLGAAQQTSLIERFLYPKYGPGLMWETTAEKLRALGVRLEFEAPVTRLEQAEGRVRAVQVRLPDGADRRYEADSFVSTMPVRDLVLGLAPEAPQGPREVAAGLEYRDFITVGLLYRRLMPNPAGSGPLNMVPDNWIYIQESGVKVGRLQIFNNWSPYLVKDPLTVWIGMEYFCREGDALWKMADSDLQRMGVAEMRRLNLAAAADCLDGIVIRMPKAYPGYYGTYARFDELRRYLDAIPNLFLVGRNGMHRYNNQDHSMLSARKAVDAIVAGSSDKSAIWGVNIDDEY</sequence>
<dbReference type="InterPro" id="IPR036188">
    <property type="entry name" value="FAD/NAD-bd_sf"/>
</dbReference>
<evidence type="ECO:0000259" key="1">
    <source>
        <dbReference type="Pfam" id="PF01593"/>
    </source>
</evidence>